<dbReference type="SMART" id="SM00630">
    <property type="entry name" value="Sema"/>
    <property type="match status" value="1"/>
</dbReference>
<dbReference type="OrthoDB" id="9988752at2759"/>
<evidence type="ECO:0000256" key="1">
    <source>
        <dbReference type="ARBA" id="ARBA00004167"/>
    </source>
</evidence>
<dbReference type="Gene3D" id="2.20.100.10">
    <property type="entry name" value="Thrombospondin type-1 (TSP1) repeat"/>
    <property type="match status" value="4"/>
</dbReference>
<dbReference type="GO" id="GO:0071526">
    <property type="term" value="P:semaphorin-plexin signaling pathway"/>
    <property type="evidence" value="ECO:0007669"/>
    <property type="project" value="TreeGrafter"/>
</dbReference>
<dbReference type="InParanoid" id="A0A1V9XXQ2"/>
<evidence type="ECO:0000313" key="14">
    <source>
        <dbReference type="Proteomes" id="UP000192247"/>
    </source>
</evidence>
<dbReference type="InterPro" id="IPR016201">
    <property type="entry name" value="PSI"/>
</dbReference>
<dbReference type="SMART" id="SM00423">
    <property type="entry name" value="PSI"/>
    <property type="match status" value="1"/>
</dbReference>
<keyword evidence="2 11" id="KW-0812">Transmembrane</keyword>
<protein>
    <submittedName>
        <fullName evidence="13">Semaphorin-5A-like</fullName>
    </submittedName>
</protein>
<dbReference type="PRINTS" id="PR01705">
    <property type="entry name" value="TSP1REPEAT"/>
</dbReference>
<dbReference type="InterPro" id="IPR036383">
    <property type="entry name" value="TSP1_rpt_sf"/>
</dbReference>
<evidence type="ECO:0000256" key="4">
    <source>
        <dbReference type="ARBA" id="ARBA00022782"/>
    </source>
</evidence>
<dbReference type="SUPFAM" id="SSF82895">
    <property type="entry name" value="TSP-1 type 1 repeat"/>
    <property type="match status" value="5"/>
</dbReference>
<evidence type="ECO:0000256" key="6">
    <source>
        <dbReference type="ARBA" id="ARBA00022989"/>
    </source>
</evidence>
<dbReference type="Gene3D" id="3.30.1680.10">
    <property type="entry name" value="ligand-binding face of the semaphorins, domain 2"/>
    <property type="match status" value="1"/>
</dbReference>
<evidence type="ECO:0000256" key="2">
    <source>
        <dbReference type="ARBA" id="ARBA00022692"/>
    </source>
</evidence>
<evidence type="ECO:0000256" key="11">
    <source>
        <dbReference type="SAM" id="Phobius"/>
    </source>
</evidence>
<comment type="caution">
    <text evidence="10">Lacks conserved residue(s) required for the propagation of feature annotation.</text>
</comment>
<keyword evidence="7 11" id="KW-0472">Membrane</keyword>
<keyword evidence="3" id="KW-0677">Repeat</keyword>
<dbReference type="InterPro" id="IPR057563">
    <property type="entry name" value="Sema5A/B-like_TSP-1"/>
</dbReference>
<dbReference type="Pfam" id="PF00090">
    <property type="entry name" value="TSP_1"/>
    <property type="match status" value="5"/>
</dbReference>
<keyword evidence="6 11" id="KW-1133">Transmembrane helix</keyword>
<dbReference type="PROSITE" id="PS50092">
    <property type="entry name" value="TSP1"/>
    <property type="match status" value="5"/>
</dbReference>
<dbReference type="PANTHER" id="PTHR11036">
    <property type="entry name" value="SEMAPHORIN"/>
    <property type="match status" value="1"/>
</dbReference>
<evidence type="ECO:0000256" key="9">
    <source>
        <dbReference type="ARBA" id="ARBA00023180"/>
    </source>
</evidence>
<dbReference type="Proteomes" id="UP000192247">
    <property type="component" value="Unassembled WGS sequence"/>
</dbReference>
<keyword evidence="8" id="KW-1015">Disulfide bond</keyword>
<dbReference type="STRING" id="418985.A0A1V9XXQ2"/>
<reference evidence="13 14" key="1">
    <citation type="journal article" date="2017" name="Gigascience">
        <title>Draft genome of the honey bee ectoparasitic mite, Tropilaelaps mercedesae, is shaped by the parasitic life history.</title>
        <authorList>
            <person name="Dong X."/>
            <person name="Armstrong S.D."/>
            <person name="Xia D."/>
            <person name="Makepeace B.L."/>
            <person name="Darby A.C."/>
            <person name="Kadowaki T."/>
        </authorList>
    </citation>
    <scope>NUCLEOTIDE SEQUENCE [LARGE SCALE GENOMIC DNA]</scope>
    <source>
        <strain evidence="13">Wuxi-XJTLU</strain>
    </source>
</reference>
<dbReference type="GO" id="GO:0005886">
    <property type="term" value="C:plasma membrane"/>
    <property type="evidence" value="ECO:0007669"/>
    <property type="project" value="TreeGrafter"/>
</dbReference>
<dbReference type="GO" id="GO:0007411">
    <property type="term" value="P:axon guidance"/>
    <property type="evidence" value="ECO:0007669"/>
    <property type="project" value="TreeGrafter"/>
</dbReference>
<sequence length="1144" mass="127550">MAGNVCVHKTLMQAEAPIGIRYEAVTAYLNKSRMSTEVQRHNYPLADKDYTLRLFFIGRFDEVVQWSRCCHDVLLARRPFLPVGPSPISNAESQTQKSTMKTSADVPPAIRWMQIAQCIFIAVTFHFATGGHPAVVLAELTTADRSSTISHSASAVGTIRAAIEDQAVRFTHDHARNFSQLLLDEANDQLIAAGRDFLFRLSLDALARLDVERWASPGDTVSLCMKKGQSSEDCRNYITSLHKQNETFFACGTNAFAPLCRRYSLVDLTIVLEEESGKVKSPHSPWTNSTSLMTANGDLFVGSRIDFGGNDPTFLRFGVRPLLRTPQYTEEYLSNPQFIASFEVGPFVYLFFREDAVEYLGCGRAVYSRVARVCKDDPGSDLHKHSWTTFLKARLNCSLPGNIPFYFNELQSVDYLPEQETFFAAFTTGENSIYGSAVCTYTLKDIENVFHGPLTGKFDRWQKGRLASTRFQCQWTDANAGLTHDDVLDLKRYQQTFNAVPPSRAMPLYHAELERIVQLQADEVRQRASASEEQNSGGDVGQERSVHVVFAVTLEGTVKKVVLDPVRDASCVVEQFRPFRDGEKLSRLELLKARNALYATTDLGVMKIPLSICEQHKTRLACLGTGDPYCGWDSREMRCRFASRGYPQDPEWEQARACAAEDRMTDGGWSHWSNWAPCGHVASDGEECLCRQRKCNSPEPTNGGAVCQGKDLQVTNCTRHGGWTDWSAWSACSSPCGPGYQHRTRSCTNPRPLFGGRNCIGQSREERGCPSNPICHPSGGQAQPLAINAITHWGEWGLWTPCSAKCGGGYQIRERECLLQNARECEFGCRKEYRTCNVHECAEVRTTAEWSQWLITNQTEGEGHFEHRFRYQCIGKVPSSSLLRLVAKKDERFCRNFSDCHNSKFASGAISPNGTWSEWSVWSDCSATCGGGIQRRERVCMGATVDLGVHDCAGQSIEERQCAVHSCPTEGWSEWTDWSECDNRGEQHRKRHCIAKDEYRRRCLGGVHTRESRICLHEGVSLAVSAVQCSGLGALAVTGAVIIAYILGLATMILAVRIYNQRSRNNAMLSSPSLSTSLQQIPVPKRLGSLPLVPVENNTYVPTLAVKGPGQFSTLQSHPTTPVKAATIKRSNTFRAQISDDHNF</sequence>
<dbReference type="PANTHER" id="PTHR11036:SF79">
    <property type="entry name" value="SEMAPHORIN 5C, ISOFORM A"/>
    <property type="match status" value="1"/>
</dbReference>
<dbReference type="Pfam" id="PF01437">
    <property type="entry name" value="PSI"/>
    <property type="match status" value="1"/>
</dbReference>
<keyword evidence="5" id="KW-0524">Neurogenesis</keyword>
<dbReference type="GO" id="GO:0030335">
    <property type="term" value="P:positive regulation of cell migration"/>
    <property type="evidence" value="ECO:0007669"/>
    <property type="project" value="TreeGrafter"/>
</dbReference>
<dbReference type="EMBL" id="MNPL01002485">
    <property type="protein sequence ID" value="OQR78231.1"/>
    <property type="molecule type" value="Genomic_DNA"/>
</dbReference>
<dbReference type="InterPro" id="IPR002165">
    <property type="entry name" value="Plexin_repeat"/>
</dbReference>
<dbReference type="GO" id="GO:0045499">
    <property type="term" value="F:chemorepellent activity"/>
    <property type="evidence" value="ECO:0007669"/>
    <property type="project" value="TreeGrafter"/>
</dbReference>
<dbReference type="InterPro" id="IPR015943">
    <property type="entry name" value="WD40/YVTN_repeat-like_dom_sf"/>
</dbReference>
<feature type="transmembrane region" description="Helical" evidence="11">
    <location>
        <begin position="1032"/>
        <end position="1056"/>
    </location>
</feature>
<dbReference type="PROSITE" id="PS51004">
    <property type="entry name" value="SEMA"/>
    <property type="match status" value="1"/>
</dbReference>
<dbReference type="FunFam" id="2.20.100.10:FF:000007">
    <property type="entry name" value="Thrombospondin 1"/>
    <property type="match status" value="1"/>
</dbReference>
<dbReference type="SUPFAM" id="SSF101912">
    <property type="entry name" value="Sema domain"/>
    <property type="match status" value="1"/>
</dbReference>
<dbReference type="GO" id="GO:0030215">
    <property type="term" value="F:semaphorin receptor binding"/>
    <property type="evidence" value="ECO:0007669"/>
    <property type="project" value="InterPro"/>
</dbReference>
<proteinExistence type="predicted"/>
<comment type="caution">
    <text evidence="13">The sequence shown here is derived from an EMBL/GenBank/DDBJ whole genome shotgun (WGS) entry which is preliminary data.</text>
</comment>
<gene>
    <name evidence="13" type="ORF">BIW11_06537</name>
</gene>
<evidence type="ECO:0000256" key="10">
    <source>
        <dbReference type="PROSITE-ProRule" id="PRU00352"/>
    </source>
</evidence>
<feature type="domain" description="Sema" evidence="12">
    <location>
        <begin position="151"/>
        <end position="610"/>
    </location>
</feature>
<dbReference type="FunFam" id="2.20.100.10:FF:000021">
    <property type="entry name" value="semaphorin-5B isoform X1"/>
    <property type="match status" value="1"/>
</dbReference>
<dbReference type="InterPro" id="IPR036352">
    <property type="entry name" value="Semap_dom_sf"/>
</dbReference>
<organism evidence="13 14">
    <name type="scientific">Tropilaelaps mercedesae</name>
    <dbReference type="NCBI Taxonomy" id="418985"/>
    <lineage>
        <taxon>Eukaryota</taxon>
        <taxon>Metazoa</taxon>
        <taxon>Ecdysozoa</taxon>
        <taxon>Arthropoda</taxon>
        <taxon>Chelicerata</taxon>
        <taxon>Arachnida</taxon>
        <taxon>Acari</taxon>
        <taxon>Parasitiformes</taxon>
        <taxon>Mesostigmata</taxon>
        <taxon>Gamasina</taxon>
        <taxon>Dermanyssoidea</taxon>
        <taxon>Laelapidae</taxon>
        <taxon>Tropilaelaps</taxon>
    </lineage>
</organism>
<dbReference type="FunFam" id="2.20.100.10:FF:000001">
    <property type="entry name" value="semaphorin-5A isoform X1"/>
    <property type="match status" value="1"/>
</dbReference>
<dbReference type="Pfam" id="PF01403">
    <property type="entry name" value="Sema"/>
    <property type="match status" value="1"/>
</dbReference>
<evidence type="ECO:0000256" key="3">
    <source>
        <dbReference type="ARBA" id="ARBA00022737"/>
    </source>
</evidence>
<keyword evidence="4" id="KW-0221">Differentiation</keyword>
<dbReference type="InterPro" id="IPR027231">
    <property type="entry name" value="Semaphorin"/>
</dbReference>
<evidence type="ECO:0000259" key="12">
    <source>
        <dbReference type="PROSITE" id="PS51004"/>
    </source>
</evidence>
<name>A0A1V9XXQ2_9ACAR</name>
<dbReference type="InterPro" id="IPR001627">
    <property type="entry name" value="Semap_dom"/>
</dbReference>
<dbReference type="FunCoup" id="A0A1V9XXQ2">
    <property type="interactions" value="184"/>
</dbReference>
<comment type="subcellular location">
    <subcellularLocation>
        <location evidence="1">Membrane</location>
        <topology evidence="1">Single-pass membrane protein</topology>
    </subcellularLocation>
</comment>
<keyword evidence="14" id="KW-1185">Reference proteome</keyword>
<dbReference type="SUPFAM" id="SSF103575">
    <property type="entry name" value="Plexin repeat"/>
    <property type="match status" value="1"/>
</dbReference>
<evidence type="ECO:0000256" key="5">
    <source>
        <dbReference type="ARBA" id="ARBA00022902"/>
    </source>
</evidence>
<dbReference type="Gene3D" id="2.130.10.10">
    <property type="entry name" value="YVTN repeat-like/Quinoprotein amine dehydrogenase"/>
    <property type="match status" value="1"/>
</dbReference>
<dbReference type="Pfam" id="PF23260">
    <property type="entry name" value="TSP1_2"/>
    <property type="match status" value="1"/>
</dbReference>
<accession>A0A1V9XXQ2</accession>
<evidence type="ECO:0000313" key="13">
    <source>
        <dbReference type="EMBL" id="OQR78231.1"/>
    </source>
</evidence>
<dbReference type="InterPro" id="IPR000884">
    <property type="entry name" value="TSP1_rpt"/>
</dbReference>
<evidence type="ECO:0000256" key="8">
    <source>
        <dbReference type="ARBA" id="ARBA00023157"/>
    </source>
</evidence>
<evidence type="ECO:0000256" key="7">
    <source>
        <dbReference type="ARBA" id="ARBA00023136"/>
    </source>
</evidence>
<dbReference type="AlphaFoldDB" id="A0A1V9XXQ2"/>
<keyword evidence="9" id="KW-0325">Glycoprotein</keyword>
<dbReference type="SMART" id="SM00209">
    <property type="entry name" value="TSP1"/>
    <property type="match status" value="5"/>
</dbReference>